<evidence type="ECO:0000313" key="1">
    <source>
        <dbReference type="EMBL" id="AHG75454.1"/>
    </source>
</evidence>
<dbReference type="GO" id="GO:0046718">
    <property type="term" value="P:symbiont entry into host cell"/>
    <property type="evidence" value="ECO:0007669"/>
    <property type="project" value="InterPro"/>
</dbReference>
<dbReference type="eggNOG" id="COG5301">
    <property type="taxonomic scope" value="Bacteria"/>
</dbReference>
<dbReference type="RefSeq" id="WP_025217178.1">
    <property type="nucleotide sequence ID" value="NZ_CP006943.1"/>
</dbReference>
<keyword evidence="2" id="KW-1185">Reference proteome</keyword>
<sequence length="697" mass="75196">MLQPKLLSKIWAGLGLKNTIPETRTDDLAQGAATYEEGFPQITMTPIAQGGKAPSGKDMNGVLNELSAHIVHLNKGGLYKFDITFAGKINGYDKGAVLLNDAETAVFVSLVSQNKHNFNTSSDYRKHWAKLADVQSIQHITPLKLTSLTQNKLLPTGHTHEIEKASLTEVGITQLFSGLDSDAENMAATPKAIKMLKDLIDAITRNLGNYIPNSKKSNAVNSNSADMVATSAAVKAANDNANGRVSKSGDTMTGNLSLNNGTDYVSVLHYNSTGKYTLTQGAPDSSPNFYAVAYFNAQGTREYAAFYPKTGNTELIAYQSWVNTALGGYIPNSKKSNSVTSNSADTVATSLAAKNAYDKGVEAKTAADNAQRTANAKQSPATTLSGYGITDGAVAKSLTTENLNAVTAAGLYGQNANVNATSQRNYPDTKAGALQVIDSAYGVMQIYTTWDTKNVFVRNQQPGDWSDWVRVDGLDRLPLTGGTLLGNLVINSGDWSKVELFNKANKRLILEVSPDSINSIGSIVYRNASDSNEALIGIPRQNGTMALIGDIANTVKSSVSRSNKSRTNTFPLQSGKSYSTVGSVTIYPDGRIIQIMHLKNIKPVWFNLEDTANTGDRHRTINIPLWTAMPNKIIDVSPKTIRASNNAVTYYTEAGEWISAWQIYGNDSNKSSVNINISRFRGANDEDVDLYVVVEGY</sequence>
<dbReference type="GO" id="GO:0019062">
    <property type="term" value="P:virion attachment to host cell"/>
    <property type="evidence" value="ECO:0007669"/>
    <property type="project" value="InterPro"/>
</dbReference>
<dbReference type="InterPro" id="IPR005068">
    <property type="entry name" value="Phage_lambda_Stf-r2"/>
</dbReference>
<dbReference type="EMBL" id="CP006943">
    <property type="protein sequence ID" value="AHG75454.1"/>
    <property type="molecule type" value="Genomic_DNA"/>
</dbReference>
<reference evidence="1 2" key="1">
    <citation type="submission" date="2013-12" db="EMBL/GenBank/DDBJ databases">
        <title>Annotation of the Mannheimia varigena USDA-ARS-USMARC-1296 complete genome.</title>
        <authorList>
            <person name="Harhay G.P."/>
            <person name="Clawson M.L."/>
            <person name="Murray R.W."/>
            <person name="Lubbers B.V."/>
            <person name="Heaton M.P."/>
            <person name="Chitko-Mckown C.G."/>
            <person name="Harhay D.M."/>
            <person name="Smith T.P.L."/>
        </authorList>
    </citation>
    <scope>NUCLEOTIDE SEQUENCE [LARGE SCALE GENOMIC DNA]</scope>
    <source>
        <strain evidence="1 2">USDA-ARS-USMARC-1296</strain>
    </source>
</reference>
<dbReference type="CDD" id="cd19958">
    <property type="entry name" value="pyocin_knob"/>
    <property type="match status" value="1"/>
</dbReference>
<gene>
    <name evidence="1" type="ORF">X808_9310</name>
</gene>
<dbReference type="PATRIC" id="fig|1433287.3.peg.928"/>
<dbReference type="Proteomes" id="UP000066995">
    <property type="component" value="Chromosome"/>
</dbReference>
<dbReference type="KEGG" id="mvi:X808_9310"/>
<accession>W0Q995</accession>
<dbReference type="Pfam" id="PF03406">
    <property type="entry name" value="Phage_fiber_2"/>
    <property type="match status" value="1"/>
</dbReference>
<evidence type="ECO:0000313" key="2">
    <source>
        <dbReference type="Proteomes" id="UP000066995"/>
    </source>
</evidence>
<dbReference type="AlphaFoldDB" id="W0Q995"/>
<organism evidence="1 2">
    <name type="scientific">Mannheimia varigena USDA-ARS-USMARC-1296</name>
    <dbReference type="NCBI Taxonomy" id="1433287"/>
    <lineage>
        <taxon>Bacteria</taxon>
        <taxon>Pseudomonadati</taxon>
        <taxon>Pseudomonadota</taxon>
        <taxon>Gammaproteobacteria</taxon>
        <taxon>Pasteurellales</taxon>
        <taxon>Pasteurellaceae</taxon>
        <taxon>Mannheimia</taxon>
    </lineage>
</organism>
<dbReference type="STRING" id="1433287.X808_9310"/>
<name>W0Q995_9PAST</name>
<proteinExistence type="predicted"/>
<dbReference type="HOGENOM" id="CLU_395256_0_0_6"/>
<protein>
    <submittedName>
        <fullName evidence="1">Tail fiber protein</fullName>
    </submittedName>
</protein>